<feature type="transmembrane region" description="Helical" evidence="14">
    <location>
        <begin position="214"/>
        <end position="236"/>
    </location>
</feature>
<feature type="domain" description="Cyclic nucleotide-binding" evidence="15">
    <location>
        <begin position="508"/>
        <end position="600"/>
    </location>
</feature>
<dbReference type="PANTHER" id="PTHR10217:SF435">
    <property type="entry name" value="POTASSIUM VOLTAGE-GATED CHANNEL PROTEIN EAG"/>
    <property type="match status" value="1"/>
</dbReference>
<dbReference type="GO" id="GO:0005886">
    <property type="term" value="C:plasma membrane"/>
    <property type="evidence" value="ECO:0007669"/>
    <property type="project" value="TreeGrafter"/>
</dbReference>
<protein>
    <submittedName>
        <fullName evidence="16">Voltage-gated ion channel superfamily</fullName>
    </submittedName>
</protein>
<evidence type="ECO:0000256" key="14">
    <source>
        <dbReference type="SAM" id="Phobius"/>
    </source>
</evidence>
<evidence type="ECO:0000256" key="2">
    <source>
        <dbReference type="ARBA" id="ARBA00022448"/>
    </source>
</evidence>
<feature type="transmembrane region" description="Helical" evidence="14">
    <location>
        <begin position="171"/>
        <end position="193"/>
    </location>
</feature>
<keyword evidence="7" id="KW-0630">Potassium</keyword>
<evidence type="ECO:0000256" key="5">
    <source>
        <dbReference type="ARBA" id="ARBA00022826"/>
    </source>
</evidence>
<evidence type="ECO:0000256" key="8">
    <source>
        <dbReference type="ARBA" id="ARBA00022989"/>
    </source>
</evidence>
<dbReference type="GO" id="GO:0042391">
    <property type="term" value="P:regulation of membrane potential"/>
    <property type="evidence" value="ECO:0007669"/>
    <property type="project" value="TreeGrafter"/>
</dbReference>
<evidence type="ECO:0000256" key="11">
    <source>
        <dbReference type="ARBA" id="ARBA00023303"/>
    </source>
</evidence>
<keyword evidence="8 14" id="KW-1133">Transmembrane helix</keyword>
<dbReference type="InterPro" id="IPR005821">
    <property type="entry name" value="Ion_trans_dom"/>
</dbReference>
<evidence type="ECO:0000256" key="4">
    <source>
        <dbReference type="ARBA" id="ARBA00022692"/>
    </source>
</evidence>
<dbReference type="SUPFAM" id="SSF81324">
    <property type="entry name" value="Voltage-gated potassium channels"/>
    <property type="match status" value="1"/>
</dbReference>
<dbReference type="InterPro" id="IPR014710">
    <property type="entry name" value="RmlC-like_jellyroll"/>
</dbReference>
<keyword evidence="9" id="KW-0406">Ion transport</keyword>
<dbReference type="InterPro" id="IPR000595">
    <property type="entry name" value="cNMP-bd_dom"/>
</dbReference>
<dbReference type="InterPro" id="IPR003938">
    <property type="entry name" value="K_chnl_volt-dep_EAG/ELK/ERG"/>
</dbReference>
<keyword evidence="4 14" id="KW-0812">Transmembrane</keyword>
<name>A0A061SEQ6_9CHLO</name>
<keyword evidence="5" id="KW-0631">Potassium channel</keyword>
<keyword evidence="2" id="KW-0813">Transport</keyword>
<reference evidence="16" key="1">
    <citation type="submission" date="2014-05" db="EMBL/GenBank/DDBJ databases">
        <title>The transcriptome of the halophilic microalga Tetraselmis sp. GSL018 isolated from the Great Salt Lake, Utah.</title>
        <authorList>
            <person name="Jinkerson R.E."/>
            <person name="D'Adamo S."/>
            <person name="Posewitz M.C."/>
        </authorList>
    </citation>
    <scope>NUCLEOTIDE SEQUENCE</scope>
    <source>
        <strain evidence="16">GSL018</strain>
    </source>
</reference>
<evidence type="ECO:0000256" key="3">
    <source>
        <dbReference type="ARBA" id="ARBA00022538"/>
    </source>
</evidence>
<dbReference type="Gene3D" id="2.60.120.10">
    <property type="entry name" value="Jelly Rolls"/>
    <property type="match status" value="1"/>
</dbReference>
<evidence type="ECO:0000256" key="12">
    <source>
        <dbReference type="SAM" id="Coils"/>
    </source>
</evidence>
<sequence length="776" mass="89327">MVRIVPSQFEADGDASDSEALSRNPNKHEADSATSMQEPSPPAESKPDNPPDQASREPRHARFEERDSVESDQFPVPDDETEARPMISLLRTDSSRLRGKSFLQQADKNRTIYEALAEHTEHMYSTPRGLLDPRKKGMQHWDLLIAVLLIFTAVVTPYEVAFLQMNSPLDALFIINRIVDFSFIVDMIIQFNLIYHDASTNAWVTDRRRIARRYLMGPFLIDFLSIIPFDTVGMVLEDGSIQKLKIFRIVRLLRLVKLLRIIRSGKIFKQMEHYLNMGYAMLTLIKFILGTLAIAHWMACAWMLCQQIENSCHNWIMYYFGTPEDIDRYCSDVPVEECLLRFPGDCQPDASCANGCGTWYHREEAGEFLGISTLHLFVTSYYWSLVTMSTIGYGDVLPNTPTERAFTIMAMIFGTSVFAYVVGSVCGIVANLDKKSTEFYELMDNLTNFAHENQLDAELLNKLRAYFRYRSQYTAMSEWNDLLRLMSPALRGEVAMLKSGNWVGKIPYFAKAPREFMIEIAMRLESETYPPWEEIMHMDQHSEKMFIIERGIVGCKGRVIVRGRAIGAELMLTNYPADYTARALTYTDLFCLHRDSLKEVSERYPPVQTALRKASCKEICRRQALGFMRMLDEISSGHVNRRHAFSKSSFQSLAIRNNPKEHTRHQRETYLREIAYEIFHKMQAPGNIMHFPTITSTKMAEMIMREEEQQTVDSEQNNAAFTEAIQSLSREQQSLKEELASLSRILRQIVARQSRFDEAPAILPSDSSENRRPRML</sequence>
<keyword evidence="12" id="KW-0175">Coiled coil</keyword>
<evidence type="ECO:0000256" key="1">
    <source>
        <dbReference type="ARBA" id="ARBA00004141"/>
    </source>
</evidence>
<dbReference type="PROSITE" id="PS50042">
    <property type="entry name" value="CNMP_BINDING_3"/>
    <property type="match status" value="1"/>
</dbReference>
<evidence type="ECO:0000256" key="6">
    <source>
        <dbReference type="ARBA" id="ARBA00022882"/>
    </source>
</evidence>
<keyword evidence="11" id="KW-0407">Ion channel</keyword>
<feature type="coiled-coil region" evidence="12">
    <location>
        <begin position="718"/>
        <end position="745"/>
    </location>
</feature>
<feature type="region of interest" description="Disordered" evidence="13">
    <location>
        <begin position="1"/>
        <end position="85"/>
    </location>
</feature>
<dbReference type="EMBL" id="GBEZ01003805">
    <property type="protein sequence ID" value="JAC81360.1"/>
    <property type="molecule type" value="Transcribed_RNA"/>
</dbReference>
<keyword evidence="6" id="KW-0851">Voltage-gated channel</keyword>
<feature type="transmembrane region" description="Helical" evidence="14">
    <location>
        <begin position="405"/>
        <end position="430"/>
    </location>
</feature>
<evidence type="ECO:0000256" key="13">
    <source>
        <dbReference type="SAM" id="MobiDB-lite"/>
    </source>
</evidence>
<dbReference type="InterPro" id="IPR050818">
    <property type="entry name" value="KCNH_animal-type"/>
</dbReference>
<dbReference type="GO" id="GO:0005249">
    <property type="term" value="F:voltage-gated potassium channel activity"/>
    <property type="evidence" value="ECO:0007669"/>
    <property type="project" value="InterPro"/>
</dbReference>
<evidence type="ECO:0000256" key="7">
    <source>
        <dbReference type="ARBA" id="ARBA00022958"/>
    </source>
</evidence>
<dbReference type="Gene3D" id="1.10.287.70">
    <property type="match status" value="1"/>
</dbReference>
<keyword evidence="3" id="KW-0633">Potassium transport</keyword>
<dbReference type="CDD" id="cd00038">
    <property type="entry name" value="CAP_ED"/>
    <property type="match status" value="1"/>
</dbReference>
<evidence type="ECO:0000256" key="9">
    <source>
        <dbReference type="ARBA" id="ARBA00023065"/>
    </source>
</evidence>
<dbReference type="PANTHER" id="PTHR10217">
    <property type="entry name" value="VOLTAGE AND LIGAND GATED POTASSIUM CHANNEL"/>
    <property type="match status" value="1"/>
</dbReference>
<organism evidence="16">
    <name type="scientific">Tetraselmis sp. GSL018</name>
    <dbReference type="NCBI Taxonomy" id="582737"/>
    <lineage>
        <taxon>Eukaryota</taxon>
        <taxon>Viridiplantae</taxon>
        <taxon>Chlorophyta</taxon>
        <taxon>core chlorophytes</taxon>
        <taxon>Chlorodendrophyceae</taxon>
        <taxon>Chlorodendrales</taxon>
        <taxon>Chlorodendraceae</taxon>
        <taxon>Tetraselmis</taxon>
    </lineage>
</organism>
<dbReference type="SUPFAM" id="SSF51206">
    <property type="entry name" value="cAMP-binding domain-like"/>
    <property type="match status" value="1"/>
</dbReference>
<feature type="transmembrane region" description="Helical" evidence="14">
    <location>
        <begin position="368"/>
        <end position="385"/>
    </location>
</feature>
<evidence type="ECO:0000259" key="15">
    <source>
        <dbReference type="PROSITE" id="PS50042"/>
    </source>
</evidence>
<evidence type="ECO:0000256" key="10">
    <source>
        <dbReference type="ARBA" id="ARBA00023136"/>
    </source>
</evidence>
<evidence type="ECO:0000313" key="16">
    <source>
        <dbReference type="EMBL" id="JAC81360.1"/>
    </source>
</evidence>
<dbReference type="Gene3D" id="1.10.287.630">
    <property type="entry name" value="Helix hairpin bin"/>
    <property type="match status" value="1"/>
</dbReference>
<dbReference type="InterPro" id="IPR018490">
    <property type="entry name" value="cNMP-bd_dom_sf"/>
</dbReference>
<proteinExistence type="predicted"/>
<dbReference type="AlphaFoldDB" id="A0A061SEQ6"/>
<accession>A0A061SEQ6</accession>
<gene>
    <name evidence="16" type="ORF">TSPGSL018_8118</name>
</gene>
<feature type="compositionally biased region" description="Basic and acidic residues" evidence="13">
    <location>
        <begin position="45"/>
        <end position="69"/>
    </location>
</feature>
<dbReference type="PRINTS" id="PR01463">
    <property type="entry name" value="EAGCHANLFMLY"/>
</dbReference>
<dbReference type="Pfam" id="PF00520">
    <property type="entry name" value="Ion_trans"/>
    <property type="match status" value="1"/>
</dbReference>
<feature type="transmembrane region" description="Helical" evidence="14">
    <location>
        <begin position="143"/>
        <end position="165"/>
    </location>
</feature>
<dbReference type="GO" id="GO:0034702">
    <property type="term" value="C:monoatomic ion channel complex"/>
    <property type="evidence" value="ECO:0007669"/>
    <property type="project" value="UniProtKB-KW"/>
</dbReference>
<keyword evidence="10 14" id="KW-0472">Membrane</keyword>
<comment type="subcellular location">
    <subcellularLocation>
        <location evidence="1">Membrane</location>
        <topology evidence="1">Multi-pass membrane protein</topology>
    </subcellularLocation>
</comment>
<feature type="transmembrane region" description="Helical" evidence="14">
    <location>
        <begin position="279"/>
        <end position="305"/>
    </location>
</feature>